<protein>
    <submittedName>
        <fullName evidence="1">Uncharacterized protein</fullName>
    </submittedName>
</protein>
<evidence type="ECO:0000313" key="1">
    <source>
        <dbReference type="EMBL" id="KAJ9098057.1"/>
    </source>
</evidence>
<dbReference type="Proteomes" id="UP001241377">
    <property type="component" value="Unassembled WGS sequence"/>
</dbReference>
<reference evidence="1" key="1">
    <citation type="submission" date="2023-04" db="EMBL/GenBank/DDBJ databases">
        <title>Draft Genome sequencing of Naganishia species isolated from polar environments using Oxford Nanopore Technology.</title>
        <authorList>
            <person name="Leo P."/>
            <person name="Venkateswaran K."/>
        </authorList>
    </citation>
    <scope>NUCLEOTIDE SEQUENCE</scope>
    <source>
        <strain evidence="1">MNA-CCFEE 5261</strain>
    </source>
</reference>
<accession>A0ACC2VHL3</accession>
<dbReference type="EMBL" id="JASBWR010000079">
    <property type="protein sequence ID" value="KAJ9098057.1"/>
    <property type="molecule type" value="Genomic_DNA"/>
</dbReference>
<name>A0ACC2VHL3_9TREE</name>
<comment type="caution">
    <text evidence="1">The sequence shown here is derived from an EMBL/GenBank/DDBJ whole genome shotgun (WGS) entry which is preliminary data.</text>
</comment>
<gene>
    <name evidence="1" type="ORF">QFC19_006492</name>
</gene>
<evidence type="ECO:0000313" key="2">
    <source>
        <dbReference type="Proteomes" id="UP001241377"/>
    </source>
</evidence>
<keyword evidence="2" id="KW-1185">Reference proteome</keyword>
<organism evidence="1 2">
    <name type="scientific">Naganishia cerealis</name>
    <dbReference type="NCBI Taxonomy" id="610337"/>
    <lineage>
        <taxon>Eukaryota</taxon>
        <taxon>Fungi</taxon>
        <taxon>Dikarya</taxon>
        <taxon>Basidiomycota</taxon>
        <taxon>Agaricomycotina</taxon>
        <taxon>Tremellomycetes</taxon>
        <taxon>Filobasidiales</taxon>
        <taxon>Filobasidiaceae</taxon>
        <taxon>Naganishia</taxon>
    </lineage>
</organism>
<proteinExistence type="predicted"/>
<sequence>MKLTALIPAAEPFHTFEFFPPRTPQGLANLLDRIHRLISDPLRPPVAISVTWGAGGSTAVKSLELAHEIVRLVREDGKEESVQVVLHLTCTNMGRKLVDSALAALSPEGRGGRDDGPSEGGVGRPRVFAFAESSPSEASIPREASLLRSVSAPQATRTQDPKSPLSSVQAREHFRGRTSSLPRPSSPPQTQLSQADANLLFLFSCVGVEMQGVGDTEHSRVEGSCESIERAETGDVATRDLASAEPKIHPPRKEEYRPVPGPSSTSFTQNDTTGELDPADMLNEEFSSGDEEDEFTYAEDLVRYIRNREDGDWFCIGVAGYPTPHLDSPTPESDIHFLTEKVRAGADFIITQLFYDVDGFIRWVETVRRAARSNSACLRAKGVDVPIIPGLMPIQNYASFRRLINLCKCPVPKEIMDDLDPIKSDDAAVKRYGIALATKMIQRLLAANLPNVQGVHFCTLNLEKSVRTIMENLGWVVGARRQLQDGQENGQAEGEHRNRLIDQNETMAPNTGDPTTLGTSPSRQLMQLSISPQEAATIAENGFKHRKQHHPGGGLMSDEPSKGPHQSAPSAGGAGVVEDWDEYPNGRFTDVRSPAYGEIDGYGNGLKVTPTQALKDWGAPVDPESLSALFTSYLRSSPNTPTTPFCDLPISPESQNILHYLVHLNSPAKQMWTVGSQPAVDGARSDDPIHGFGPKGGYVFQKSFVEFFVPSRKEVEELAARIESAGEGGVIKFYAGNKHGDLLSNLEEEDVNSVTWAVFPGQEIVTSTQIQEESFLAWKEEAFEIWTEWSRLYPLRSASRKLLQGIADNAWLVSVIHHDYKDPEGLWRFLLGDDYEEVRQEGYAK</sequence>